<organism evidence="2 3">
    <name type="scientific">Myxococcus llanfairpwllgwyngyllgogerychwyrndrobwllllantysiliogogogochensis</name>
    <dbReference type="NCBI Taxonomy" id="2590453"/>
    <lineage>
        <taxon>Bacteria</taxon>
        <taxon>Pseudomonadati</taxon>
        <taxon>Myxococcota</taxon>
        <taxon>Myxococcia</taxon>
        <taxon>Myxococcales</taxon>
        <taxon>Cystobacterineae</taxon>
        <taxon>Myxococcaceae</taxon>
        <taxon>Myxococcus</taxon>
    </lineage>
</organism>
<evidence type="ECO:0000313" key="3">
    <source>
        <dbReference type="Proteomes" id="UP000315369"/>
    </source>
</evidence>
<dbReference type="RefSeq" id="WP_141643470.1">
    <property type="nucleotide sequence ID" value="NZ_VIFM01000057.1"/>
</dbReference>
<feature type="transmembrane region" description="Helical" evidence="1">
    <location>
        <begin position="124"/>
        <end position="143"/>
    </location>
</feature>
<feature type="transmembrane region" description="Helical" evidence="1">
    <location>
        <begin position="53"/>
        <end position="72"/>
    </location>
</feature>
<dbReference type="OrthoDB" id="5519795at2"/>
<keyword evidence="1" id="KW-0812">Transmembrane</keyword>
<comment type="caution">
    <text evidence="2">The sequence shown here is derived from an EMBL/GenBank/DDBJ whole genome shotgun (WGS) entry which is preliminary data.</text>
</comment>
<keyword evidence="1" id="KW-1133">Transmembrane helix</keyword>
<dbReference type="Proteomes" id="UP000315369">
    <property type="component" value="Unassembled WGS sequence"/>
</dbReference>
<keyword evidence="1" id="KW-0472">Membrane</keyword>
<feature type="transmembrane region" description="Helical" evidence="1">
    <location>
        <begin position="79"/>
        <end position="104"/>
    </location>
</feature>
<proteinExistence type="predicted"/>
<gene>
    <name evidence="2" type="ORF">FJV41_16605</name>
</gene>
<dbReference type="Pfam" id="PF04307">
    <property type="entry name" value="YdjM"/>
    <property type="match status" value="1"/>
</dbReference>
<evidence type="ECO:0008006" key="4">
    <source>
        <dbReference type="Google" id="ProtNLM"/>
    </source>
</evidence>
<dbReference type="AlphaFoldDB" id="A0A540X0P8"/>
<protein>
    <recommendedName>
        <fullName evidence="4">Metal-dependent hydrolase</fullName>
    </recommendedName>
</protein>
<reference evidence="2 3" key="1">
    <citation type="submission" date="2019-06" db="EMBL/GenBank/DDBJ databases">
        <authorList>
            <person name="Livingstone P."/>
            <person name="Whitworth D."/>
        </authorList>
    </citation>
    <scope>NUCLEOTIDE SEQUENCE [LARGE SCALE GENOMIC DNA]</scope>
    <source>
        <strain evidence="2 3">AM401</strain>
    </source>
</reference>
<evidence type="ECO:0000313" key="2">
    <source>
        <dbReference type="EMBL" id="TQF14847.1"/>
    </source>
</evidence>
<accession>A0A540X0P8</accession>
<sequence>MNPLVHAEFSWLAAQGLRERRDRILVTCAGLAPDLDGLTLLGGEELYVRYHHVLFHGYVGALLTAAVCMGLARQRLRVGLLALGTFHLHLLCDLAGSGPGWPIYYYWPTSFREWFWQGQWNLSSWQNAVIGLITTLACFACALRWRRTFVELLSPRWDAEVTKTLRRRFLGEREAPAPGSAERSGPHG</sequence>
<evidence type="ECO:0000256" key="1">
    <source>
        <dbReference type="SAM" id="Phobius"/>
    </source>
</evidence>
<dbReference type="InterPro" id="IPR007404">
    <property type="entry name" value="YdjM-like"/>
</dbReference>
<dbReference type="EMBL" id="VIFM01000057">
    <property type="protein sequence ID" value="TQF14847.1"/>
    <property type="molecule type" value="Genomic_DNA"/>
</dbReference>
<name>A0A540X0P8_9BACT</name>
<keyword evidence="3" id="KW-1185">Reference proteome</keyword>